<evidence type="ECO:0000256" key="4">
    <source>
        <dbReference type="ARBA" id="ARBA00022737"/>
    </source>
</evidence>
<dbReference type="PRINTS" id="PR00926">
    <property type="entry name" value="MITOCARRIER"/>
</dbReference>
<gene>
    <name evidence="8" type="ORF">GTHE00462_LOCUS38819</name>
</gene>
<comment type="similarity">
    <text evidence="7">Belongs to the mitochondrial carrier (TC 2.A.29) family.</text>
</comment>
<dbReference type="PANTHER" id="PTHR46181">
    <property type="entry name" value="MITOCHONDRIAL GLYCINE TRANSPORTER"/>
    <property type="match status" value="1"/>
</dbReference>
<dbReference type="EMBL" id="HBKN01049697">
    <property type="protein sequence ID" value="CAE2340415.1"/>
    <property type="molecule type" value="Transcribed_RNA"/>
</dbReference>
<protein>
    <recommendedName>
        <fullName evidence="9">Solute carrier family 25 member 38 homolog</fullName>
    </recommendedName>
</protein>
<dbReference type="GO" id="GO:0015187">
    <property type="term" value="F:glycine transmembrane transporter activity"/>
    <property type="evidence" value="ECO:0007669"/>
    <property type="project" value="TreeGrafter"/>
</dbReference>
<evidence type="ECO:0000256" key="7">
    <source>
        <dbReference type="RuleBase" id="RU000488"/>
    </source>
</evidence>
<dbReference type="SUPFAM" id="SSF103506">
    <property type="entry name" value="Mitochondrial carrier"/>
    <property type="match status" value="1"/>
</dbReference>
<evidence type="ECO:0000256" key="6">
    <source>
        <dbReference type="PROSITE-ProRule" id="PRU00282"/>
    </source>
</evidence>
<evidence type="ECO:0000313" key="8">
    <source>
        <dbReference type="EMBL" id="CAE2340415.1"/>
    </source>
</evidence>
<dbReference type="AlphaFoldDB" id="A0A7S4PNV6"/>
<name>A0A7S4PNV6_GUITH</name>
<dbReference type="PROSITE" id="PS50920">
    <property type="entry name" value="SOLCAR"/>
    <property type="match status" value="3"/>
</dbReference>
<proteinExistence type="inferred from homology"/>
<accession>A0A7S4PNV6</accession>
<organism evidence="8">
    <name type="scientific">Guillardia theta</name>
    <name type="common">Cryptophyte</name>
    <name type="synonym">Cryptomonas phi</name>
    <dbReference type="NCBI Taxonomy" id="55529"/>
    <lineage>
        <taxon>Eukaryota</taxon>
        <taxon>Cryptophyceae</taxon>
        <taxon>Pyrenomonadales</taxon>
        <taxon>Geminigeraceae</taxon>
        <taxon>Guillardia</taxon>
    </lineage>
</organism>
<comment type="subcellular location">
    <subcellularLocation>
        <location evidence="1">Membrane</location>
        <topology evidence="1">Multi-pass membrane protein</topology>
    </subcellularLocation>
</comment>
<reference evidence="8" key="1">
    <citation type="submission" date="2021-01" db="EMBL/GenBank/DDBJ databases">
        <authorList>
            <person name="Corre E."/>
            <person name="Pelletier E."/>
            <person name="Niang G."/>
            <person name="Scheremetjew M."/>
            <person name="Finn R."/>
            <person name="Kale V."/>
            <person name="Holt S."/>
            <person name="Cochrane G."/>
            <person name="Meng A."/>
            <person name="Brown T."/>
            <person name="Cohen L."/>
        </authorList>
    </citation>
    <scope>NUCLEOTIDE SEQUENCE</scope>
    <source>
        <strain evidence="8">CCMP 2712</strain>
    </source>
</reference>
<keyword evidence="4" id="KW-0677">Repeat</keyword>
<dbReference type="InterPro" id="IPR018108">
    <property type="entry name" value="MCP_transmembrane"/>
</dbReference>
<evidence type="ECO:0000256" key="2">
    <source>
        <dbReference type="ARBA" id="ARBA00022448"/>
    </source>
</evidence>
<evidence type="ECO:0000256" key="5">
    <source>
        <dbReference type="ARBA" id="ARBA00023136"/>
    </source>
</evidence>
<dbReference type="PANTHER" id="PTHR46181:SF3">
    <property type="entry name" value="MITOCHONDRIAL GLYCINE TRANSPORTER"/>
    <property type="match status" value="1"/>
</dbReference>
<keyword evidence="3 6" id="KW-0812">Transmembrane</keyword>
<dbReference type="GO" id="GO:1904983">
    <property type="term" value="P:glycine import into mitochondrion"/>
    <property type="evidence" value="ECO:0007669"/>
    <property type="project" value="TreeGrafter"/>
</dbReference>
<keyword evidence="2 7" id="KW-0813">Transport</keyword>
<dbReference type="Pfam" id="PF00153">
    <property type="entry name" value="Mito_carr"/>
    <property type="match status" value="3"/>
</dbReference>
<dbReference type="GO" id="GO:0016020">
    <property type="term" value="C:membrane"/>
    <property type="evidence" value="ECO:0007669"/>
    <property type="project" value="UniProtKB-SubCell"/>
</dbReference>
<evidence type="ECO:0000256" key="1">
    <source>
        <dbReference type="ARBA" id="ARBA00004141"/>
    </source>
</evidence>
<sequence length="308" mass="33646">MAPQSPSGQVVSSSTSLMGGCISGVITTIATQPLDVIRTEMQKAPSKQGLNTWAACKNIVHQHGWKGLWNGMVPSVLRVGTGMGIYFFCLNHLHVPVVLESNKGMLQQPQQQSSLTIFSVGFFARGLAAAAVMPFTVVKTRFEAGDRWYGNGIIQTLRGIARAEHPTALFRGFLPTILRDSPFSGVYLLLYSKSKAAIEPLDVATMIPRPLLNFCIGAFSGVFATILTNPPDVVRTRMQLRNVEGGGGMSVMHVVRSMYKNEGIGAFFHLGVLPRVVKRSVQAALTWTLYHEFVAMRLFRSSGKHRPA</sequence>
<keyword evidence="5 6" id="KW-0472">Membrane</keyword>
<evidence type="ECO:0008006" key="9">
    <source>
        <dbReference type="Google" id="ProtNLM"/>
    </source>
</evidence>
<dbReference type="InterPro" id="IPR023395">
    <property type="entry name" value="MCP_dom_sf"/>
</dbReference>
<dbReference type="Gene3D" id="1.50.40.10">
    <property type="entry name" value="Mitochondrial carrier domain"/>
    <property type="match status" value="2"/>
</dbReference>
<feature type="repeat" description="Solcar" evidence="6">
    <location>
        <begin position="208"/>
        <end position="296"/>
    </location>
</feature>
<feature type="repeat" description="Solcar" evidence="6">
    <location>
        <begin position="112"/>
        <end position="197"/>
    </location>
</feature>
<feature type="repeat" description="Solcar" evidence="6">
    <location>
        <begin position="11"/>
        <end position="96"/>
    </location>
</feature>
<dbReference type="GO" id="GO:0005739">
    <property type="term" value="C:mitochondrion"/>
    <property type="evidence" value="ECO:0007669"/>
    <property type="project" value="TreeGrafter"/>
</dbReference>
<evidence type="ECO:0000256" key="3">
    <source>
        <dbReference type="ARBA" id="ARBA00022692"/>
    </source>
</evidence>
<dbReference type="InterPro" id="IPR002067">
    <property type="entry name" value="MCP"/>
</dbReference>